<dbReference type="InterPro" id="IPR036412">
    <property type="entry name" value="HAD-like_sf"/>
</dbReference>
<accession>A0A9D1MU28</accession>
<dbReference type="InterPro" id="IPR050155">
    <property type="entry name" value="HAD-like_hydrolase_sf"/>
</dbReference>
<dbReference type="EMBL" id="DVNM01000016">
    <property type="protein sequence ID" value="HIU68934.1"/>
    <property type="molecule type" value="Genomic_DNA"/>
</dbReference>
<dbReference type="SFLD" id="SFLDG01129">
    <property type="entry name" value="C1.5:_HAD__Beta-PGM__Phosphata"/>
    <property type="match status" value="1"/>
</dbReference>
<comment type="caution">
    <text evidence="1">The sequence shown here is derived from an EMBL/GenBank/DDBJ whole genome shotgun (WGS) entry which is preliminary data.</text>
</comment>
<dbReference type="NCBIfam" id="TIGR01549">
    <property type="entry name" value="HAD-SF-IA-v1"/>
    <property type="match status" value="1"/>
</dbReference>
<evidence type="ECO:0000313" key="2">
    <source>
        <dbReference type="Proteomes" id="UP000824125"/>
    </source>
</evidence>
<dbReference type="Gene3D" id="1.10.150.720">
    <property type="entry name" value="Haloacid dehalogenase-like hydrolase"/>
    <property type="match status" value="1"/>
</dbReference>
<name>A0A9D1MU28_9FIRM</name>
<dbReference type="Pfam" id="PF00702">
    <property type="entry name" value="Hydrolase"/>
    <property type="match status" value="1"/>
</dbReference>
<dbReference type="Gene3D" id="3.40.50.1000">
    <property type="entry name" value="HAD superfamily/HAD-like"/>
    <property type="match status" value="1"/>
</dbReference>
<protein>
    <submittedName>
        <fullName evidence="1">HAD family hydrolase</fullName>
    </submittedName>
</protein>
<dbReference type="InterPro" id="IPR023214">
    <property type="entry name" value="HAD_sf"/>
</dbReference>
<dbReference type="AlphaFoldDB" id="A0A9D1MU28"/>
<proteinExistence type="predicted"/>
<dbReference type="GO" id="GO:0006281">
    <property type="term" value="P:DNA repair"/>
    <property type="evidence" value="ECO:0007669"/>
    <property type="project" value="TreeGrafter"/>
</dbReference>
<reference evidence="1" key="1">
    <citation type="submission" date="2020-10" db="EMBL/GenBank/DDBJ databases">
        <authorList>
            <person name="Gilroy R."/>
        </authorList>
    </citation>
    <scope>NUCLEOTIDE SEQUENCE</scope>
    <source>
        <strain evidence="1">CHK176-6737</strain>
    </source>
</reference>
<keyword evidence="1" id="KW-0378">Hydrolase</keyword>
<dbReference type="Proteomes" id="UP000824125">
    <property type="component" value="Unassembled WGS sequence"/>
</dbReference>
<sequence length="226" mass="25601">MTVFYWDFDGTLVHSGPLWSSCVWRALQEADSAGTVTFEQIRAYMAHGFPWHTPDADHTKETGENWWAKMYSYFCHIYFSLGVPVKTARKAAHRVRAHILNPANYVVYEDAQPVLQALKARGDCHILLSNNHPDLEELVRLLGLAPHFDGFVVSGVVGYDKPRREIFDLARQFYPDAHRHIMVGDSLKADVYGGKEAGMQTVLVHSGLHTEAHWCFDALSSILNVF</sequence>
<dbReference type="SFLD" id="SFLDS00003">
    <property type="entry name" value="Haloacid_Dehalogenase"/>
    <property type="match status" value="1"/>
</dbReference>
<dbReference type="PANTHER" id="PTHR43434">
    <property type="entry name" value="PHOSPHOGLYCOLATE PHOSPHATASE"/>
    <property type="match status" value="1"/>
</dbReference>
<dbReference type="NCBIfam" id="TIGR01509">
    <property type="entry name" value="HAD-SF-IA-v3"/>
    <property type="match status" value="1"/>
</dbReference>
<dbReference type="GO" id="GO:0005829">
    <property type="term" value="C:cytosol"/>
    <property type="evidence" value="ECO:0007669"/>
    <property type="project" value="TreeGrafter"/>
</dbReference>
<dbReference type="PANTHER" id="PTHR43434:SF1">
    <property type="entry name" value="PHOSPHOGLYCOLATE PHOSPHATASE"/>
    <property type="match status" value="1"/>
</dbReference>
<dbReference type="GO" id="GO:0008967">
    <property type="term" value="F:phosphoglycolate phosphatase activity"/>
    <property type="evidence" value="ECO:0007669"/>
    <property type="project" value="TreeGrafter"/>
</dbReference>
<reference evidence="1" key="2">
    <citation type="journal article" date="2021" name="PeerJ">
        <title>Extensive microbial diversity within the chicken gut microbiome revealed by metagenomics and culture.</title>
        <authorList>
            <person name="Gilroy R."/>
            <person name="Ravi A."/>
            <person name="Getino M."/>
            <person name="Pursley I."/>
            <person name="Horton D.L."/>
            <person name="Alikhan N.F."/>
            <person name="Baker D."/>
            <person name="Gharbi K."/>
            <person name="Hall N."/>
            <person name="Watson M."/>
            <person name="Adriaenssens E.M."/>
            <person name="Foster-Nyarko E."/>
            <person name="Jarju S."/>
            <person name="Secka A."/>
            <person name="Antonio M."/>
            <person name="Oren A."/>
            <person name="Chaudhuri R.R."/>
            <person name="La Ragione R."/>
            <person name="Hildebrand F."/>
            <person name="Pallen M.J."/>
        </authorList>
    </citation>
    <scope>NUCLEOTIDE SEQUENCE</scope>
    <source>
        <strain evidence="1">CHK176-6737</strain>
    </source>
</reference>
<evidence type="ECO:0000313" key="1">
    <source>
        <dbReference type="EMBL" id="HIU68934.1"/>
    </source>
</evidence>
<organism evidence="1 2">
    <name type="scientific">Candidatus Scybalenecus merdavium</name>
    <dbReference type="NCBI Taxonomy" id="2840939"/>
    <lineage>
        <taxon>Bacteria</taxon>
        <taxon>Bacillati</taxon>
        <taxon>Bacillota</taxon>
        <taxon>Clostridia</taxon>
        <taxon>Eubacteriales</taxon>
        <taxon>Oscillospiraceae</taxon>
        <taxon>Oscillospiraceae incertae sedis</taxon>
        <taxon>Candidatus Scybalenecus</taxon>
    </lineage>
</organism>
<gene>
    <name evidence="1" type="ORF">IAD23_03115</name>
</gene>
<dbReference type="InterPro" id="IPR044924">
    <property type="entry name" value="HAD-SF_hydro_IA_REG-2-like_cap"/>
</dbReference>
<dbReference type="SUPFAM" id="SSF56784">
    <property type="entry name" value="HAD-like"/>
    <property type="match status" value="1"/>
</dbReference>
<dbReference type="InterPro" id="IPR006439">
    <property type="entry name" value="HAD-SF_hydro_IA"/>
</dbReference>